<dbReference type="GO" id="GO:0002020">
    <property type="term" value="F:protease binding"/>
    <property type="evidence" value="ECO:0007669"/>
    <property type="project" value="TreeGrafter"/>
</dbReference>
<organism evidence="8 9">
    <name type="scientific">Leifsonia shinshuensis</name>
    <dbReference type="NCBI Taxonomy" id="150026"/>
    <lineage>
        <taxon>Bacteria</taxon>
        <taxon>Bacillati</taxon>
        <taxon>Actinomycetota</taxon>
        <taxon>Actinomycetes</taxon>
        <taxon>Micrococcales</taxon>
        <taxon>Microbacteriaceae</taxon>
        <taxon>Leifsonia</taxon>
    </lineage>
</organism>
<accession>A0A7G6Y956</accession>
<dbReference type="Proteomes" id="UP000515511">
    <property type="component" value="Chromosome"/>
</dbReference>
<dbReference type="Gene3D" id="3.30.479.30">
    <property type="entry name" value="Band 7 domain"/>
    <property type="match status" value="1"/>
</dbReference>
<feature type="domain" description="Flotillin C-terminal" evidence="7">
    <location>
        <begin position="549"/>
        <end position="624"/>
    </location>
</feature>
<keyword evidence="5" id="KW-1133">Transmembrane helix</keyword>
<feature type="region of interest" description="Disordered" evidence="4">
    <location>
        <begin position="73"/>
        <end position="176"/>
    </location>
</feature>
<feature type="domain" description="Band 7" evidence="6">
    <location>
        <begin position="207"/>
        <end position="393"/>
    </location>
</feature>
<evidence type="ECO:0000256" key="1">
    <source>
        <dbReference type="ARBA" id="ARBA00004370"/>
    </source>
</evidence>
<dbReference type="CDD" id="cd03399">
    <property type="entry name" value="SPFH_flotillin"/>
    <property type="match status" value="1"/>
</dbReference>
<feature type="transmembrane region" description="Helical" evidence="5">
    <location>
        <begin position="181"/>
        <end position="202"/>
    </location>
</feature>
<name>A0A7G6Y956_9MICO</name>
<keyword evidence="5" id="KW-0812">Transmembrane</keyword>
<dbReference type="InterPro" id="IPR027705">
    <property type="entry name" value="Flotillin_fam"/>
</dbReference>
<evidence type="ECO:0000256" key="5">
    <source>
        <dbReference type="SAM" id="Phobius"/>
    </source>
</evidence>
<feature type="compositionally biased region" description="Basic and acidic residues" evidence="4">
    <location>
        <begin position="147"/>
        <end position="159"/>
    </location>
</feature>
<evidence type="ECO:0000259" key="7">
    <source>
        <dbReference type="Pfam" id="PF15975"/>
    </source>
</evidence>
<protein>
    <submittedName>
        <fullName evidence="8">Flotillin family protein</fullName>
    </submittedName>
</protein>
<dbReference type="InterPro" id="IPR001107">
    <property type="entry name" value="Band_7"/>
</dbReference>
<comment type="similarity">
    <text evidence="2">Belongs to the band 7/mec-2 family. Flotillin subfamily.</text>
</comment>
<dbReference type="KEGG" id="lse:F1C12_07670"/>
<dbReference type="AlphaFoldDB" id="A0A7G6Y956"/>
<sequence length="669" mass="71923">MPDTECFEETRGVRARLHRDRCRWTRRPARIAALRRALRPPRRRALRHRARRRAHPVWRVRCARARQRLAGECRVPDRRSRRRRDAPGRPAPHPPIRAQRGRGPERPGRDDRRRAHHGHPRRRRGEPGRPVRGGGPARHQRHRHPQRHPDPGRRGERAARPRRTSRPLSPPPKGLTVDSSLIGIIAGGAILVAVLAVFLFIAGRIRRVAPNEALVIVGRGAGRRAGAEPDGGQRVVIGGRVFIWPILQQGFPISLEQRQIGIVVEGVDANFIKLAIQASVNFKVSGTPEGVRRAAQRFLSQQSSLTEIIQQSLEGSLRSIIGNMPVTEIISNRNALSEAVVEATKVDLAEQGLQVDLLNISDISTPGTNYLADLGRAEAALAKQNAEIKEAETARASEFARIDAAEQIAERQKALSLKQAAIKAETDRANAEADAAGQLATAEQDRIVAAQERDALAEKAKVEQERLDIEVRKPAEADAYATVQRAQADRDAANAATEADAFKRRTIAEANKVAAVQDAQAAAEAVRLAGDAERDRQIALAAGVRADGEARAAAIEAEGLAEARATDAKAEALRKFGEAGLASEIIDRLPEITRAVAEPLGNIDSLTVISTEGASAVTKTIGQVTSEVPKVVKDLTGLDLGAVLGSLAGGALAGAGAGQLPGGSASAEG</sequence>
<evidence type="ECO:0000313" key="9">
    <source>
        <dbReference type="Proteomes" id="UP000515511"/>
    </source>
</evidence>
<feature type="compositionally biased region" description="Basic and acidic residues" evidence="4">
    <location>
        <begin position="102"/>
        <end position="113"/>
    </location>
</feature>
<dbReference type="EMBL" id="CP043641">
    <property type="protein sequence ID" value="QNE35021.1"/>
    <property type="molecule type" value="Genomic_DNA"/>
</dbReference>
<evidence type="ECO:0000256" key="3">
    <source>
        <dbReference type="ARBA" id="ARBA00023136"/>
    </source>
</evidence>
<dbReference type="InterPro" id="IPR031905">
    <property type="entry name" value="Flotillin_C"/>
</dbReference>
<dbReference type="SUPFAM" id="SSF117892">
    <property type="entry name" value="Band 7/SPFH domain"/>
    <property type="match status" value="1"/>
</dbReference>
<dbReference type="GO" id="GO:0072659">
    <property type="term" value="P:protein localization to plasma membrane"/>
    <property type="evidence" value="ECO:0007669"/>
    <property type="project" value="TreeGrafter"/>
</dbReference>
<evidence type="ECO:0000256" key="4">
    <source>
        <dbReference type="SAM" id="MobiDB-lite"/>
    </source>
</evidence>
<dbReference type="PANTHER" id="PTHR13806">
    <property type="entry name" value="FLOTILLIN-RELATED"/>
    <property type="match status" value="1"/>
</dbReference>
<evidence type="ECO:0000313" key="8">
    <source>
        <dbReference type="EMBL" id="QNE35021.1"/>
    </source>
</evidence>
<keyword evidence="3 5" id="KW-0472">Membrane</keyword>
<dbReference type="GO" id="GO:0005886">
    <property type="term" value="C:plasma membrane"/>
    <property type="evidence" value="ECO:0007669"/>
    <property type="project" value="TreeGrafter"/>
</dbReference>
<proteinExistence type="inferred from homology"/>
<dbReference type="Pfam" id="PF15975">
    <property type="entry name" value="Flot"/>
    <property type="match status" value="1"/>
</dbReference>
<reference evidence="9" key="1">
    <citation type="submission" date="2019-09" db="EMBL/GenBank/DDBJ databases">
        <title>Antimicrobial potential of Antarctic Bacteria.</title>
        <authorList>
            <person name="Benaud N."/>
            <person name="Edwards R.J."/>
            <person name="Ferrari B.C."/>
        </authorList>
    </citation>
    <scope>NUCLEOTIDE SEQUENCE [LARGE SCALE GENOMIC DNA]</scope>
    <source>
        <strain evidence="9">INR9</strain>
    </source>
</reference>
<evidence type="ECO:0000256" key="2">
    <source>
        <dbReference type="ARBA" id="ARBA00007161"/>
    </source>
</evidence>
<dbReference type="InterPro" id="IPR036013">
    <property type="entry name" value="Band_7/SPFH_dom_sf"/>
</dbReference>
<feature type="compositionally biased region" description="Basic residues" evidence="4">
    <location>
        <begin position="114"/>
        <end position="124"/>
    </location>
</feature>
<dbReference type="PANTHER" id="PTHR13806:SF46">
    <property type="entry name" value="FLOTILLIN-1-RELATED"/>
    <property type="match status" value="1"/>
</dbReference>
<dbReference type="Pfam" id="PF01145">
    <property type="entry name" value="Band_7"/>
    <property type="match status" value="1"/>
</dbReference>
<evidence type="ECO:0000259" key="6">
    <source>
        <dbReference type="Pfam" id="PF01145"/>
    </source>
</evidence>
<comment type="subcellular location">
    <subcellularLocation>
        <location evidence="1">Membrane</location>
    </subcellularLocation>
</comment>
<gene>
    <name evidence="8" type="ORF">F1C12_07670</name>
</gene>